<reference evidence="1 2" key="1">
    <citation type="submission" date="2024-06" db="EMBL/GenBank/DDBJ databases">
        <title>Genomic Encyclopedia of Type Strains, Phase V (KMG-V): Genome sequencing to study the core and pangenomes of soil and plant-associated prokaryotes.</title>
        <authorList>
            <person name="Whitman W."/>
        </authorList>
    </citation>
    <scope>NUCLEOTIDE SEQUENCE [LARGE SCALE GENOMIC DNA]</scope>
    <source>
        <strain evidence="1 2">USDA 160</strain>
    </source>
</reference>
<dbReference type="EMBL" id="JBEPTQ010000002">
    <property type="protein sequence ID" value="MET4717528.1"/>
    <property type="molecule type" value="Genomic_DNA"/>
</dbReference>
<keyword evidence="2" id="KW-1185">Reference proteome</keyword>
<gene>
    <name evidence="1" type="ORF">ABIF63_001634</name>
</gene>
<evidence type="ECO:0008006" key="3">
    <source>
        <dbReference type="Google" id="ProtNLM"/>
    </source>
</evidence>
<dbReference type="RefSeq" id="WP_038959306.1">
    <property type="nucleotide sequence ID" value="NZ_CP066351.1"/>
</dbReference>
<protein>
    <recommendedName>
        <fullName evidence="3">Transposase</fullName>
    </recommendedName>
</protein>
<proteinExistence type="predicted"/>
<accession>A0ABV2RKR2</accession>
<name>A0ABV2RKR2_BRAJP</name>
<dbReference type="Proteomes" id="UP001549291">
    <property type="component" value="Unassembled WGS sequence"/>
</dbReference>
<evidence type="ECO:0000313" key="2">
    <source>
        <dbReference type="Proteomes" id="UP001549291"/>
    </source>
</evidence>
<evidence type="ECO:0000313" key="1">
    <source>
        <dbReference type="EMBL" id="MET4717528.1"/>
    </source>
</evidence>
<comment type="caution">
    <text evidence="1">The sequence shown here is derived from an EMBL/GenBank/DDBJ whole genome shotgun (WGS) entry which is preliminary data.</text>
</comment>
<organism evidence="1 2">
    <name type="scientific">Bradyrhizobium japonicum</name>
    <dbReference type="NCBI Taxonomy" id="375"/>
    <lineage>
        <taxon>Bacteria</taxon>
        <taxon>Pseudomonadati</taxon>
        <taxon>Pseudomonadota</taxon>
        <taxon>Alphaproteobacteria</taxon>
        <taxon>Hyphomicrobiales</taxon>
        <taxon>Nitrobacteraceae</taxon>
        <taxon>Bradyrhizobium</taxon>
    </lineage>
</organism>
<sequence>MDESEQALNQRLGALGRLRCAGNEAMLALAADAAWLQSRGRQGRMAALTLAVPVENATKPDNAQ</sequence>